<accession>A0A8R7QRX8</accession>
<keyword evidence="3" id="KW-1185">Reference proteome</keyword>
<reference evidence="3" key="1">
    <citation type="journal article" date="2013" name="Nature">
        <title>Draft genome of the wheat A-genome progenitor Triticum urartu.</title>
        <authorList>
            <person name="Ling H.Q."/>
            <person name="Zhao S."/>
            <person name="Liu D."/>
            <person name="Wang J."/>
            <person name="Sun H."/>
            <person name="Zhang C."/>
            <person name="Fan H."/>
            <person name="Li D."/>
            <person name="Dong L."/>
            <person name="Tao Y."/>
            <person name="Gao C."/>
            <person name="Wu H."/>
            <person name="Li Y."/>
            <person name="Cui Y."/>
            <person name="Guo X."/>
            <person name="Zheng S."/>
            <person name="Wang B."/>
            <person name="Yu K."/>
            <person name="Liang Q."/>
            <person name="Yang W."/>
            <person name="Lou X."/>
            <person name="Chen J."/>
            <person name="Feng M."/>
            <person name="Jian J."/>
            <person name="Zhang X."/>
            <person name="Luo G."/>
            <person name="Jiang Y."/>
            <person name="Liu J."/>
            <person name="Wang Z."/>
            <person name="Sha Y."/>
            <person name="Zhang B."/>
            <person name="Wu H."/>
            <person name="Tang D."/>
            <person name="Shen Q."/>
            <person name="Xue P."/>
            <person name="Zou S."/>
            <person name="Wang X."/>
            <person name="Liu X."/>
            <person name="Wang F."/>
            <person name="Yang Y."/>
            <person name="An X."/>
            <person name="Dong Z."/>
            <person name="Zhang K."/>
            <person name="Zhang X."/>
            <person name="Luo M.C."/>
            <person name="Dvorak J."/>
            <person name="Tong Y."/>
            <person name="Wang J."/>
            <person name="Yang H."/>
            <person name="Li Z."/>
            <person name="Wang D."/>
            <person name="Zhang A."/>
            <person name="Wang J."/>
        </authorList>
    </citation>
    <scope>NUCLEOTIDE SEQUENCE</scope>
    <source>
        <strain evidence="3">cv. G1812</strain>
    </source>
</reference>
<evidence type="ECO:0000313" key="2">
    <source>
        <dbReference type="EnsemblPlants" id="TuG1812G0600001955.01.T01"/>
    </source>
</evidence>
<evidence type="ECO:0000256" key="1">
    <source>
        <dbReference type="SAM" id="MobiDB-lite"/>
    </source>
</evidence>
<dbReference type="Gramene" id="TuG1812G0600001955.01.T01">
    <property type="protein sequence ID" value="TuG1812G0600001955.01.T01"/>
    <property type="gene ID" value="TuG1812G0600001955.01"/>
</dbReference>
<dbReference type="Proteomes" id="UP000015106">
    <property type="component" value="Chromosome 6"/>
</dbReference>
<dbReference type="AlphaFoldDB" id="A0A8R7QRX8"/>
<protein>
    <submittedName>
        <fullName evidence="2">Uncharacterized protein</fullName>
    </submittedName>
</protein>
<reference evidence="2" key="3">
    <citation type="submission" date="2022-06" db="UniProtKB">
        <authorList>
            <consortium name="EnsemblPlants"/>
        </authorList>
    </citation>
    <scope>IDENTIFICATION</scope>
</reference>
<evidence type="ECO:0000313" key="3">
    <source>
        <dbReference type="Proteomes" id="UP000015106"/>
    </source>
</evidence>
<dbReference type="EnsemblPlants" id="TuG1812G0600001955.01.T01">
    <property type="protein sequence ID" value="TuG1812G0600001955.01.T01"/>
    <property type="gene ID" value="TuG1812G0600001955.01"/>
</dbReference>
<proteinExistence type="predicted"/>
<sequence>MPSARAHLGGSNAATGPPSARSGASLPDPCALHLLYPIWRRPTYHDLHHGAPVARPLPPLHVLEGDAPPAHRATRRNRAKVYPGHLCVQPAYPGSLQLFVIGYFRNIL</sequence>
<name>A0A8R7QRX8_TRIUA</name>
<reference evidence="2" key="2">
    <citation type="submission" date="2018-03" db="EMBL/GenBank/DDBJ databases">
        <title>The Triticum urartu genome reveals the dynamic nature of wheat genome evolution.</title>
        <authorList>
            <person name="Ling H."/>
            <person name="Ma B."/>
            <person name="Shi X."/>
            <person name="Liu H."/>
            <person name="Dong L."/>
            <person name="Sun H."/>
            <person name="Cao Y."/>
            <person name="Gao Q."/>
            <person name="Zheng S."/>
            <person name="Li Y."/>
            <person name="Yu Y."/>
            <person name="Du H."/>
            <person name="Qi M."/>
            <person name="Li Y."/>
            <person name="Yu H."/>
            <person name="Cui Y."/>
            <person name="Wang N."/>
            <person name="Chen C."/>
            <person name="Wu H."/>
            <person name="Zhao Y."/>
            <person name="Zhang J."/>
            <person name="Li Y."/>
            <person name="Zhou W."/>
            <person name="Zhang B."/>
            <person name="Hu W."/>
            <person name="Eijk M."/>
            <person name="Tang J."/>
            <person name="Witsenboer H."/>
            <person name="Zhao S."/>
            <person name="Li Z."/>
            <person name="Zhang A."/>
            <person name="Wang D."/>
            <person name="Liang C."/>
        </authorList>
    </citation>
    <scope>NUCLEOTIDE SEQUENCE [LARGE SCALE GENOMIC DNA]</scope>
    <source>
        <strain evidence="2">cv. G1812</strain>
    </source>
</reference>
<organism evidence="2 3">
    <name type="scientific">Triticum urartu</name>
    <name type="common">Red wild einkorn</name>
    <name type="synonym">Crithodium urartu</name>
    <dbReference type="NCBI Taxonomy" id="4572"/>
    <lineage>
        <taxon>Eukaryota</taxon>
        <taxon>Viridiplantae</taxon>
        <taxon>Streptophyta</taxon>
        <taxon>Embryophyta</taxon>
        <taxon>Tracheophyta</taxon>
        <taxon>Spermatophyta</taxon>
        <taxon>Magnoliopsida</taxon>
        <taxon>Liliopsida</taxon>
        <taxon>Poales</taxon>
        <taxon>Poaceae</taxon>
        <taxon>BOP clade</taxon>
        <taxon>Pooideae</taxon>
        <taxon>Triticodae</taxon>
        <taxon>Triticeae</taxon>
        <taxon>Triticinae</taxon>
        <taxon>Triticum</taxon>
    </lineage>
</organism>
<feature type="region of interest" description="Disordered" evidence="1">
    <location>
        <begin position="1"/>
        <end position="24"/>
    </location>
</feature>